<proteinExistence type="predicted"/>
<protein>
    <submittedName>
        <fullName evidence="1">Uncharacterized protein</fullName>
    </submittedName>
</protein>
<accession>A0A0F9CLA3</accession>
<name>A0A0F9CLA3_9ZZZZ</name>
<evidence type="ECO:0000313" key="1">
    <source>
        <dbReference type="EMBL" id="KKL50128.1"/>
    </source>
</evidence>
<sequence>MGKRRKQKEIPMHVKRKAVADWRAGRRTAEEIGKTLGRSKATVGYWAKNNFPEVERSESGLPTKKPGMRKVQAARAKSLVATAFECPHCGGRVKTEAEVRRTG</sequence>
<reference evidence="1" key="1">
    <citation type="journal article" date="2015" name="Nature">
        <title>Complex archaea that bridge the gap between prokaryotes and eukaryotes.</title>
        <authorList>
            <person name="Spang A."/>
            <person name="Saw J.H."/>
            <person name="Jorgensen S.L."/>
            <person name="Zaremba-Niedzwiedzka K."/>
            <person name="Martijn J."/>
            <person name="Lind A.E."/>
            <person name="van Eijk R."/>
            <person name="Schleper C."/>
            <person name="Guy L."/>
            <person name="Ettema T.J."/>
        </authorList>
    </citation>
    <scope>NUCLEOTIDE SEQUENCE</scope>
</reference>
<comment type="caution">
    <text evidence="1">The sequence shown here is derived from an EMBL/GenBank/DDBJ whole genome shotgun (WGS) entry which is preliminary data.</text>
</comment>
<dbReference type="AlphaFoldDB" id="A0A0F9CLA3"/>
<dbReference type="EMBL" id="LAZR01032711">
    <property type="protein sequence ID" value="KKL50128.1"/>
    <property type="molecule type" value="Genomic_DNA"/>
</dbReference>
<gene>
    <name evidence="1" type="ORF">LCGC14_2308630</name>
</gene>
<organism evidence="1">
    <name type="scientific">marine sediment metagenome</name>
    <dbReference type="NCBI Taxonomy" id="412755"/>
    <lineage>
        <taxon>unclassified sequences</taxon>
        <taxon>metagenomes</taxon>
        <taxon>ecological metagenomes</taxon>
    </lineage>
</organism>